<keyword evidence="1" id="KW-0436">Ligase</keyword>
<gene>
    <name evidence="6" type="ORF">GBAR_LOCUS4703</name>
</gene>
<dbReference type="InterPro" id="IPR016188">
    <property type="entry name" value="PurM-like_N"/>
</dbReference>
<dbReference type="SUPFAM" id="SSF56042">
    <property type="entry name" value="PurM C-terminal domain-like"/>
    <property type="match status" value="1"/>
</dbReference>
<keyword evidence="2" id="KW-0547">Nucleotide-binding</keyword>
<feature type="domain" description="Phosphoribosylformylglycinamidine synthase linker" evidence="5">
    <location>
        <begin position="168"/>
        <end position="228"/>
    </location>
</feature>
<dbReference type="GO" id="GO:0004642">
    <property type="term" value="F:phosphoribosylformylglycinamidine synthase activity"/>
    <property type="evidence" value="ECO:0007669"/>
    <property type="project" value="InterPro"/>
</dbReference>
<dbReference type="PANTHER" id="PTHR43555">
    <property type="entry name" value="PHOSPHORIBOSYLFORMYLGLYCINAMIDINE SYNTHASE SUBUNIT PURL"/>
    <property type="match status" value="1"/>
</dbReference>
<evidence type="ECO:0000256" key="3">
    <source>
        <dbReference type="ARBA" id="ARBA00022840"/>
    </source>
</evidence>
<dbReference type="AlphaFoldDB" id="A0AA35W3R3"/>
<evidence type="ECO:0000259" key="5">
    <source>
        <dbReference type="Pfam" id="PF18072"/>
    </source>
</evidence>
<feature type="domain" description="PurM-like N-terminal" evidence="4">
    <location>
        <begin position="273"/>
        <end position="397"/>
    </location>
</feature>
<organism evidence="6 7">
    <name type="scientific">Geodia barretti</name>
    <name type="common">Barrett's horny sponge</name>
    <dbReference type="NCBI Taxonomy" id="519541"/>
    <lineage>
        <taxon>Eukaryota</taxon>
        <taxon>Metazoa</taxon>
        <taxon>Porifera</taxon>
        <taxon>Demospongiae</taxon>
        <taxon>Heteroscleromorpha</taxon>
        <taxon>Tetractinellida</taxon>
        <taxon>Astrophorina</taxon>
        <taxon>Geodiidae</taxon>
        <taxon>Geodia</taxon>
    </lineage>
</organism>
<dbReference type="Pfam" id="PF00586">
    <property type="entry name" value="AIRS"/>
    <property type="match status" value="1"/>
</dbReference>
<evidence type="ECO:0000256" key="2">
    <source>
        <dbReference type="ARBA" id="ARBA00022741"/>
    </source>
</evidence>
<reference evidence="6" key="1">
    <citation type="submission" date="2023-03" db="EMBL/GenBank/DDBJ databases">
        <authorList>
            <person name="Steffen K."/>
            <person name="Cardenas P."/>
        </authorList>
    </citation>
    <scope>NUCLEOTIDE SEQUENCE</scope>
</reference>
<dbReference type="EMBL" id="CASHTH010000686">
    <property type="protein sequence ID" value="CAI8006414.1"/>
    <property type="molecule type" value="Genomic_DNA"/>
</dbReference>
<dbReference type="Pfam" id="PF18072">
    <property type="entry name" value="FGAR-AT_linker"/>
    <property type="match status" value="1"/>
</dbReference>
<dbReference type="InterPro" id="IPR041609">
    <property type="entry name" value="PurL_linker"/>
</dbReference>
<accession>A0AA35W3R3</accession>
<proteinExistence type="predicted"/>
<comment type="caution">
    <text evidence="6">The sequence shown here is derived from an EMBL/GenBank/DDBJ whole genome shotgun (WGS) entry which is preliminary data.</text>
</comment>
<keyword evidence="3" id="KW-0067">ATP-binding</keyword>
<keyword evidence="7" id="KW-1185">Reference proteome</keyword>
<evidence type="ECO:0000313" key="7">
    <source>
        <dbReference type="Proteomes" id="UP001174909"/>
    </source>
</evidence>
<dbReference type="InterPro" id="IPR036921">
    <property type="entry name" value="PurM-like_N_sf"/>
</dbReference>
<sequence>MAATLAAEGITRIAAIRIVDVHIVAGVRVARPELEALLADGVARITIDETPLDVADLVIEVTYRPGVHDPAGGTLREVVELIAAPLPHAATLQTARQYRFRFAGTAPTEVAGRLAAALHNPLVQQVTAITARAWGRGERPPEHYPSAGTDRAPGVDRIDVAAMDDADLERLSAERLLALSAAELAAIRAHATDPAVRSRRCQAGIGAALTDVELEMLAQTWSEHCKHKIFNAVIDHTEDGRTERIVSLFDTYIRRTTMELDDGSGFLKSVFSDDSGVIRFDERTLLCFKAETHNAPSALDPYGGAITGIVGVNRDIIGTGRGGKPIFNTDVLCFAPPSTPAGEVPAELMHPRRMLAGVHRGIVDGGNQSGIPVVAGAFLFDPSFIGKPLVFCGTGGVLPAEVAGEPAWQGRARPGDLAVMVGGRIGKDGIHGATFSSLALDESSPTSAVQIGDPIVQRRVLDLLLEARDADPVPRYHRQRGGRPVVVARRDGTRVGRREHRPGRSAVEVSGVGAVGDPAVGVAGAHEPGGAA</sequence>
<evidence type="ECO:0000259" key="4">
    <source>
        <dbReference type="Pfam" id="PF00586"/>
    </source>
</evidence>
<name>A0AA35W3R3_GEOBA</name>
<dbReference type="InterPro" id="IPR010074">
    <property type="entry name" value="PRibForGlyAmidine_synth_PurL"/>
</dbReference>
<dbReference type="Gene3D" id="3.30.1330.10">
    <property type="entry name" value="PurM-like, N-terminal domain"/>
    <property type="match status" value="1"/>
</dbReference>
<dbReference type="InterPro" id="IPR036676">
    <property type="entry name" value="PurM-like_C_sf"/>
</dbReference>
<protein>
    <submittedName>
        <fullName evidence="6">Phosphoribosylformylglycinamidine synthase subunit PurL</fullName>
    </submittedName>
</protein>
<dbReference type="PANTHER" id="PTHR43555:SF1">
    <property type="entry name" value="PHOSPHORIBOSYLFORMYLGLYCINAMIDINE SYNTHASE SUBUNIT PURL"/>
    <property type="match status" value="1"/>
</dbReference>
<dbReference type="GO" id="GO:0006189">
    <property type="term" value="P:'de novo' IMP biosynthetic process"/>
    <property type="evidence" value="ECO:0007669"/>
    <property type="project" value="InterPro"/>
</dbReference>
<dbReference type="GO" id="GO:0005524">
    <property type="term" value="F:ATP binding"/>
    <property type="evidence" value="ECO:0007669"/>
    <property type="project" value="UniProtKB-KW"/>
</dbReference>
<dbReference type="Proteomes" id="UP001174909">
    <property type="component" value="Unassembled WGS sequence"/>
</dbReference>
<evidence type="ECO:0000256" key="1">
    <source>
        <dbReference type="ARBA" id="ARBA00022598"/>
    </source>
</evidence>
<dbReference type="SUPFAM" id="SSF55326">
    <property type="entry name" value="PurM N-terminal domain-like"/>
    <property type="match status" value="1"/>
</dbReference>
<evidence type="ECO:0000313" key="6">
    <source>
        <dbReference type="EMBL" id="CAI8006414.1"/>
    </source>
</evidence>
<dbReference type="Gene3D" id="3.90.650.10">
    <property type="entry name" value="PurM-like C-terminal domain"/>
    <property type="match status" value="1"/>
</dbReference>